<keyword evidence="2" id="KW-1185">Reference proteome</keyword>
<sequence length="608" mass="67514">MGDSLPFVEESMHRKTRKTRIPIHRVKFSDPNMNFRNIFMEKANVWLKRKRHESLLKRRAISSSRQSFLNDEEVLKISQMPSLPATDAVPFNEGWYDENEKEEGSIPFPSVTSNRGSKPSSDGTEKDIEEDMLRRKNESCCLEGFVQSKQGTASEQGLISNTFLGAKGHNSASTNVSGMNYDEHHASSYEDLLIQKEPPKIVYFGNMECLVNMEDSFTFFGKFNEGNSEVASLEKEEGLVADLEGSLVEKENFNCEVGDGMEIFKGDCEVHVDGFNLFGEGKNLIGKDCMHGAVMEGNMEDKERIDGVCATVLESNNCLHGNLENREIMESLEKESADHVQSLYDESGHLLDYIQHGNDKPTLLSNKLNILGAMEMDHNPPKNDSFQGPSPIQLTSGMHGPIFQDNGTRGVDFLQVKDGLFEKDTQNKKGPTILNSGPLLSSSGLPNFNFSRPQAMALDGQDGRVINSKPMSDVDLPSILGPPPRSPAHASSSNDRLKNQEKDINPELVKGKKQMKNQKSKSKAPPRTEYKPDHGSSSFFSPIHLVPSEPMDTAFEQDDLLDGEDVIEVDSDDGATARFLTRDLMSSQVDPVPTPEPERMDSTPSLVS</sequence>
<gene>
    <name evidence="1" type="ORF">L6452_36729</name>
</gene>
<reference evidence="1 2" key="2">
    <citation type="journal article" date="2022" name="Mol. Ecol. Resour.">
        <title>The genomes of chicory, endive, great burdock and yacon provide insights into Asteraceae paleo-polyploidization history and plant inulin production.</title>
        <authorList>
            <person name="Fan W."/>
            <person name="Wang S."/>
            <person name="Wang H."/>
            <person name="Wang A."/>
            <person name="Jiang F."/>
            <person name="Liu H."/>
            <person name="Zhao H."/>
            <person name="Xu D."/>
            <person name="Zhang Y."/>
        </authorList>
    </citation>
    <scope>NUCLEOTIDE SEQUENCE [LARGE SCALE GENOMIC DNA]</scope>
    <source>
        <strain evidence="2">cv. Niubang</strain>
    </source>
</reference>
<organism evidence="1 2">
    <name type="scientific">Arctium lappa</name>
    <name type="common">Greater burdock</name>
    <name type="synonym">Lappa major</name>
    <dbReference type="NCBI Taxonomy" id="4217"/>
    <lineage>
        <taxon>Eukaryota</taxon>
        <taxon>Viridiplantae</taxon>
        <taxon>Streptophyta</taxon>
        <taxon>Embryophyta</taxon>
        <taxon>Tracheophyta</taxon>
        <taxon>Spermatophyta</taxon>
        <taxon>Magnoliopsida</taxon>
        <taxon>eudicotyledons</taxon>
        <taxon>Gunneridae</taxon>
        <taxon>Pentapetalae</taxon>
        <taxon>asterids</taxon>
        <taxon>campanulids</taxon>
        <taxon>Asterales</taxon>
        <taxon>Asteraceae</taxon>
        <taxon>Carduoideae</taxon>
        <taxon>Cardueae</taxon>
        <taxon>Arctiinae</taxon>
        <taxon>Arctium</taxon>
    </lineage>
</organism>
<accession>A0ACB8YBH6</accession>
<comment type="caution">
    <text evidence="1">The sequence shown here is derived from an EMBL/GenBank/DDBJ whole genome shotgun (WGS) entry which is preliminary data.</text>
</comment>
<name>A0ACB8YBH6_ARCLA</name>
<proteinExistence type="predicted"/>
<evidence type="ECO:0000313" key="1">
    <source>
        <dbReference type="EMBL" id="KAI3681922.1"/>
    </source>
</evidence>
<dbReference type="Proteomes" id="UP001055879">
    <property type="component" value="Linkage Group LG13"/>
</dbReference>
<reference evidence="2" key="1">
    <citation type="journal article" date="2022" name="Mol. Ecol. Resour.">
        <title>The genomes of chicory, endive, great burdock and yacon provide insights into Asteraceae palaeo-polyploidization history and plant inulin production.</title>
        <authorList>
            <person name="Fan W."/>
            <person name="Wang S."/>
            <person name="Wang H."/>
            <person name="Wang A."/>
            <person name="Jiang F."/>
            <person name="Liu H."/>
            <person name="Zhao H."/>
            <person name="Xu D."/>
            <person name="Zhang Y."/>
        </authorList>
    </citation>
    <scope>NUCLEOTIDE SEQUENCE [LARGE SCALE GENOMIC DNA]</scope>
    <source>
        <strain evidence="2">cv. Niubang</strain>
    </source>
</reference>
<evidence type="ECO:0000313" key="2">
    <source>
        <dbReference type="Proteomes" id="UP001055879"/>
    </source>
</evidence>
<protein>
    <submittedName>
        <fullName evidence="1">Uncharacterized protein</fullName>
    </submittedName>
</protein>
<dbReference type="EMBL" id="CM042059">
    <property type="protein sequence ID" value="KAI3681922.1"/>
    <property type="molecule type" value="Genomic_DNA"/>
</dbReference>